<evidence type="ECO:0000313" key="2">
    <source>
        <dbReference type="Proteomes" id="UP000265520"/>
    </source>
</evidence>
<protein>
    <submittedName>
        <fullName evidence="1">Uncharacterized protein</fullName>
    </submittedName>
</protein>
<feature type="non-terminal residue" evidence="1">
    <location>
        <position position="1"/>
    </location>
</feature>
<evidence type="ECO:0000313" key="1">
    <source>
        <dbReference type="EMBL" id="MCI96726.1"/>
    </source>
</evidence>
<dbReference type="AlphaFoldDB" id="A0A392W8X5"/>
<keyword evidence="2" id="KW-1185">Reference proteome</keyword>
<dbReference type="EMBL" id="LXQA011422419">
    <property type="protein sequence ID" value="MCI96726.1"/>
    <property type="molecule type" value="Genomic_DNA"/>
</dbReference>
<accession>A0A392W8X5</accession>
<sequence length="46" mass="5201">HCTKDAAAWESLFSERRQMFEELLAIERGNNEAATGKGSKDNPVEY</sequence>
<organism evidence="1 2">
    <name type="scientific">Trifolium medium</name>
    <dbReference type="NCBI Taxonomy" id="97028"/>
    <lineage>
        <taxon>Eukaryota</taxon>
        <taxon>Viridiplantae</taxon>
        <taxon>Streptophyta</taxon>
        <taxon>Embryophyta</taxon>
        <taxon>Tracheophyta</taxon>
        <taxon>Spermatophyta</taxon>
        <taxon>Magnoliopsida</taxon>
        <taxon>eudicotyledons</taxon>
        <taxon>Gunneridae</taxon>
        <taxon>Pentapetalae</taxon>
        <taxon>rosids</taxon>
        <taxon>fabids</taxon>
        <taxon>Fabales</taxon>
        <taxon>Fabaceae</taxon>
        <taxon>Papilionoideae</taxon>
        <taxon>50 kb inversion clade</taxon>
        <taxon>NPAAA clade</taxon>
        <taxon>Hologalegina</taxon>
        <taxon>IRL clade</taxon>
        <taxon>Trifolieae</taxon>
        <taxon>Trifolium</taxon>
    </lineage>
</organism>
<proteinExistence type="predicted"/>
<dbReference type="Proteomes" id="UP000265520">
    <property type="component" value="Unassembled WGS sequence"/>
</dbReference>
<reference evidence="1 2" key="1">
    <citation type="journal article" date="2018" name="Front. Plant Sci.">
        <title>Red Clover (Trifolium pratense) and Zigzag Clover (T. medium) - A Picture of Genomic Similarities and Differences.</title>
        <authorList>
            <person name="Dluhosova J."/>
            <person name="Istvanek J."/>
            <person name="Nedelnik J."/>
            <person name="Repkova J."/>
        </authorList>
    </citation>
    <scope>NUCLEOTIDE SEQUENCE [LARGE SCALE GENOMIC DNA]</scope>
    <source>
        <strain evidence="2">cv. 10/8</strain>
        <tissue evidence="1">Leaf</tissue>
    </source>
</reference>
<name>A0A392W8X5_9FABA</name>
<comment type="caution">
    <text evidence="1">The sequence shown here is derived from an EMBL/GenBank/DDBJ whole genome shotgun (WGS) entry which is preliminary data.</text>
</comment>